<keyword evidence="2" id="KW-1133">Transmembrane helix</keyword>
<dbReference type="Proteomes" id="UP000799423">
    <property type="component" value="Unassembled WGS sequence"/>
</dbReference>
<accession>A0A6A7B3L8</accession>
<feature type="compositionally biased region" description="Basic and acidic residues" evidence="1">
    <location>
        <begin position="367"/>
        <end position="381"/>
    </location>
</feature>
<dbReference type="AlphaFoldDB" id="A0A6A7B3L8"/>
<name>A0A6A7B3L8_9PLEO</name>
<organism evidence="3 4">
    <name type="scientific">Plenodomus tracheiphilus IPT5</name>
    <dbReference type="NCBI Taxonomy" id="1408161"/>
    <lineage>
        <taxon>Eukaryota</taxon>
        <taxon>Fungi</taxon>
        <taxon>Dikarya</taxon>
        <taxon>Ascomycota</taxon>
        <taxon>Pezizomycotina</taxon>
        <taxon>Dothideomycetes</taxon>
        <taxon>Pleosporomycetidae</taxon>
        <taxon>Pleosporales</taxon>
        <taxon>Pleosporineae</taxon>
        <taxon>Leptosphaeriaceae</taxon>
        <taxon>Plenodomus</taxon>
    </lineage>
</organism>
<keyword evidence="2" id="KW-0812">Transmembrane</keyword>
<reference evidence="3" key="1">
    <citation type="submission" date="2020-01" db="EMBL/GenBank/DDBJ databases">
        <authorList>
            <consortium name="DOE Joint Genome Institute"/>
            <person name="Haridas S."/>
            <person name="Albert R."/>
            <person name="Binder M."/>
            <person name="Bloem J."/>
            <person name="Labutti K."/>
            <person name="Salamov A."/>
            <person name="Andreopoulos B."/>
            <person name="Baker S.E."/>
            <person name="Barry K."/>
            <person name="Bills G."/>
            <person name="Bluhm B.H."/>
            <person name="Cannon C."/>
            <person name="Castanera R."/>
            <person name="Culley D.E."/>
            <person name="Daum C."/>
            <person name="Ezra D."/>
            <person name="Gonzalez J.B."/>
            <person name="Henrissat B."/>
            <person name="Kuo A."/>
            <person name="Liang C."/>
            <person name="Lipzen A."/>
            <person name="Lutzoni F."/>
            <person name="Magnuson J."/>
            <person name="Mondo S."/>
            <person name="Nolan M."/>
            <person name="Ohm R."/>
            <person name="Pangilinan J."/>
            <person name="Park H.-J."/>
            <person name="Ramirez L."/>
            <person name="Alfaro M."/>
            <person name="Sun H."/>
            <person name="Tritt A."/>
            <person name="Yoshinaga Y."/>
            <person name="Zwiers L.-H."/>
            <person name="Turgeon B.G."/>
            <person name="Goodwin S.B."/>
            <person name="Spatafora J.W."/>
            <person name="Crous P.W."/>
            <person name="Grigoriev I.V."/>
        </authorList>
    </citation>
    <scope>NUCLEOTIDE SEQUENCE</scope>
    <source>
        <strain evidence="3">IPT5</strain>
    </source>
</reference>
<feature type="transmembrane region" description="Helical" evidence="2">
    <location>
        <begin position="192"/>
        <end position="216"/>
    </location>
</feature>
<feature type="region of interest" description="Disordered" evidence="1">
    <location>
        <begin position="320"/>
        <end position="392"/>
    </location>
</feature>
<keyword evidence="4" id="KW-1185">Reference proteome</keyword>
<feature type="compositionally biased region" description="Basic residues" evidence="1">
    <location>
        <begin position="344"/>
        <end position="359"/>
    </location>
</feature>
<evidence type="ECO:0000313" key="3">
    <source>
        <dbReference type="EMBL" id="KAF2850101.1"/>
    </source>
</evidence>
<feature type="region of interest" description="Disordered" evidence="1">
    <location>
        <begin position="1"/>
        <end position="34"/>
    </location>
</feature>
<evidence type="ECO:0000256" key="2">
    <source>
        <dbReference type="SAM" id="Phobius"/>
    </source>
</evidence>
<keyword evidence="2" id="KW-0472">Membrane</keyword>
<proteinExistence type="predicted"/>
<feature type="compositionally biased region" description="Low complexity" evidence="1">
    <location>
        <begin position="331"/>
        <end position="343"/>
    </location>
</feature>
<sequence>METAGEGSTEGGGAALEKAGGPRSLCRAGSAGSPVWLKGRWPPDEFLPWRAACGRRGPARWAPSARNDGQGVRRRGWPSARSEISVAGCRGGAARPSTVDRCRASTQACTGVHRRGARCAGGTAVCEPGGPWSTTPPNLASLAAAADHEGSRCRMQPGAALAPALRRELCTASPASPASPLRAGRRDVWHGYLGMLLPIIVVIIITVSIIIITTAARCLLPAACCLLPAACWACTCCAQLRRPALTADAIIIRHPGSEKHPAPTRRGHSTRCGTVALAGRHARPPNQDAARSLARLLVRLGVGGTDLIRYPSARAWPGFPASHPQTRLESRAAASSSSSSRRAYPTRRSRTTSRLHHTPRPLSTPSDVDRPAGRPLSDPRVETSPTSNCYAPPEHRCLRKGIAPRRLLSAQRAGDHAAVVETRDSPHGIEPLHISS</sequence>
<dbReference type="EMBL" id="MU006308">
    <property type="protein sequence ID" value="KAF2850101.1"/>
    <property type="molecule type" value="Genomic_DNA"/>
</dbReference>
<feature type="region of interest" description="Disordered" evidence="1">
    <location>
        <begin position="56"/>
        <end position="80"/>
    </location>
</feature>
<evidence type="ECO:0000256" key="1">
    <source>
        <dbReference type="SAM" id="MobiDB-lite"/>
    </source>
</evidence>
<gene>
    <name evidence="3" type="ORF">T440DRAFT_479545</name>
</gene>
<protein>
    <submittedName>
        <fullName evidence="3">Uncharacterized protein</fullName>
    </submittedName>
</protein>
<evidence type="ECO:0000313" key="4">
    <source>
        <dbReference type="Proteomes" id="UP000799423"/>
    </source>
</evidence>